<keyword evidence="2" id="KW-0378">Hydrolase</keyword>
<evidence type="ECO:0000256" key="2">
    <source>
        <dbReference type="ARBA" id="ARBA00022801"/>
    </source>
</evidence>
<dbReference type="Proteomes" id="UP001142292">
    <property type="component" value="Unassembled WGS sequence"/>
</dbReference>
<accession>A0ABQ5SWT8</accession>
<reference evidence="5" key="1">
    <citation type="journal article" date="2014" name="Int. J. Syst. Evol. Microbiol.">
        <title>Complete genome of a new Firmicutes species belonging to the dominant human colonic microbiota ('Ruminococcus bicirculans') reveals two chromosomes and a selective capacity to utilize plant glucans.</title>
        <authorList>
            <consortium name="NISC Comparative Sequencing Program"/>
            <person name="Wegmann U."/>
            <person name="Louis P."/>
            <person name="Goesmann A."/>
            <person name="Henrissat B."/>
            <person name="Duncan S.H."/>
            <person name="Flint H.J."/>
        </authorList>
    </citation>
    <scope>NUCLEOTIDE SEQUENCE</scope>
    <source>
        <strain evidence="5">VKM Ac-1246</strain>
    </source>
</reference>
<evidence type="ECO:0000259" key="4">
    <source>
        <dbReference type="Pfam" id="PF07687"/>
    </source>
</evidence>
<sequence length="361" mass="38978">MTTSPDTPEIDLTTDVVTLTRQLMDINSVSLHELELADAVERALTAYDHLVVERRGNSIVARTDLGLSERVVLAGHLDTVPVNDNFPSRLDEAAGILHGLGACDMKSGDAVILKLAATLEKPNRDVTYVLYEAEEIEAVHNGLGKLAESEPELLAGDFAILMEPSNAGVEAGCQGTLRVEVRTSGERSHSARSWRGDNAIHKAGEVLRRLEAYVPRKPVIDGLEYHEGLNAVFVSGGVAGNVIPDECVVTVNYRFAPDRSEEEALAFVTEFFEGYDLTLTDSAPGALPGLERPSAKAFIDAVGGEVGPKFGWTDVARFTVLGMPAVNYGPGDPMFAHKADEHVRISEITSCEQALRDWLTA</sequence>
<dbReference type="PANTHER" id="PTHR43808">
    <property type="entry name" value="ACETYLORNITHINE DEACETYLASE"/>
    <property type="match status" value="1"/>
</dbReference>
<reference evidence="5" key="2">
    <citation type="submission" date="2023-01" db="EMBL/GenBank/DDBJ databases">
        <authorList>
            <person name="Sun Q."/>
            <person name="Evtushenko L."/>
        </authorList>
    </citation>
    <scope>NUCLEOTIDE SEQUENCE</scope>
    <source>
        <strain evidence="5">VKM Ac-1246</strain>
    </source>
</reference>
<dbReference type="InterPro" id="IPR010174">
    <property type="entry name" value="Succinyl-DAP_deSuclase_DapE"/>
</dbReference>
<evidence type="ECO:0000313" key="6">
    <source>
        <dbReference type="Proteomes" id="UP001142292"/>
    </source>
</evidence>
<protein>
    <recommendedName>
        <fullName evidence="3">Succinyl-diaminopimelate desuccinylase</fullName>
        <ecNumber evidence="3">3.5.1.18</ecNumber>
    </recommendedName>
</protein>
<organism evidence="5 6">
    <name type="scientific">Nocardioides luteus</name>
    <dbReference type="NCBI Taxonomy" id="1844"/>
    <lineage>
        <taxon>Bacteria</taxon>
        <taxon>Bacillati</taxon>
        <taxon>Actinomycetota</taxon>
        <taxon>Actinomycetes</taxon>
        <taxon>Propionibacteriales</taxon>
        <taxon>Nocardioidaceae</taxon>
        <taxon>Nocardioides</taxon>
    </lineage>
</organism>
<evidence type="ECO:0000256" key="1">
    <source>
        <dbReference type="ARBA" id="ARBA00022723"/>
    </source>
</evidence>
<keyword evidence="6" id="KW-1185">Reference proteome</keyword>
<dbReference type="PANTHER" id="PTHR43808:SF31">
    <property type="entry name" value="N-ACETYL-L-CITRULLINE DEACETYLASE"/>
    <property type="match status" value="1"/>
</dbReference>
<gene>
    <name evidence="5" type="ORF">GCM10017579_19700</name>
</gene>
<keyword evidence="1" id="KW-0479">Metal-binding</keyword>
<proteinExistence type="predicted"/>
<dbReference type="InterPro" id="IPR002933">
    <property type="entry name" value="Peptidase_M20"/>
</dbReference>
<evidence type="ECO:0000256" key="3">
    <source>
        <dbReference type="NCBIfam" id="TIGR01900"/>
    </source>
</evidence>
<dbReference type="RefSeq" id="WP_189118085.1">
    <property type="nucleotide sequence ID" value="NZ_BMRK01000005.1"/>
</dbReference>
<dbReference type="Gene3D" id="3.40.630.10">
    <property type="entry name" value="Zn peptidases"/>
    <property type="match status" value="1"/>
</dbReference>
<dbReference type="Gene3D" id="3.30.70.360">
    <property type="match status" value="1"/>
</dbReference>
<dbReference type="SUPFAM" id="SSF53187">
    <property type="entry name" value="Zn-dependent exopeptidases"/>
    <property type="match status" value="1"/>
</dbReference>
<dbReference type="InterPro" id="IPR036264">
    <property type="entry name" value="Bact_exopeptidase_dim_dom"/>
</dbReference>
<dbReference type="EMBL" id="BSEL01000004">
    <property type="protein sequence ID" value="GLJ67934.1"/>
    <property type="molecule type" value="Genomic_DNA"/>
</dbReference>
<evidence type="ECO:0000313" key="5">
    <source>
        <dbReference type="EMBL" id="GLJ67934.1"/>
    </source>
</evidence>
<name>A0ABQ5SWT8_9ACTN</name>
<dbReference type="InterPro" id="IPR050072">
    <property type="entry name" value="Peptidase_M20A"/>
</dbReference>
<comment type="caution">
    <text evidence="5">The sequence shown here is derived from an EMBL/GenBank/DDBJ whole genome shotgun (WGS) entry which is preliminary data.</text>
</comment>
<dbReference type="EC" id="3.5.1.18" evidence="3"/>
<dbReference type="Pfam" id="PF07687">
    <property type="entry name" value="M20_dimer"/>
    <property type="match status" value="1"/>
</dbReference>
<dbReference type="InterPro" id="IPR011650">
    <property type="entry name" value="Peptidase_M20_dimer"/>
</dbReference>
<dbReference type="Pfam" id="PF01546">
    <property type="entry name" value="Peptidase_M20"/>
    <property type="match status" value="1"/>
</dbReference>
<dbReference type="SUPFAM" id="SSF55031">
    <property type="entry name" value="Bacterial exopeptidase dimerisation domain"/>
    <property type="match status" value="1"/>
</dbReference>
<feature type="domain" description="Peptidase M20 dimerisation" evidence="4">
    <location>
        <begin position="175"/>
        <end position="272"/>
    </location>
</feature>
<dbReference type="NCBIfam" id="TIGR01900">
    <property type="entry name" value="dapE-gram_pos"/>
    <property type="match status" value="1"/>
</dbReference>